<dbReference type="SUPFAM" id="SSF51182">
    <property type="entry name" value="RmlC-like cupins"/>
    <property type="match status" value="1"/>
</dbReference>
<feature type="domain" description="Cupin type-1" evidence="1">
    <location>
        <begin position="4"/>
        <end position="95"/>
    </location>
</feature>
<protein>
    <recommendedName>
        <fullName evidence="1">Cupin type-1 domain-containing protein</fullName>
    </recommendedName>
</protein>
<keyword evidence="3" id="KW-1185">Reference proteome</keyword>
<dbReference type="InterPro" id="IPR006045">
    <property type="entry name" value="Cupin_1"/>
</dbReference>
<dbReference type="Gene3D" id="2.60.120.10">
    <property type="entry name" value="Jelly Rolls"/>
    <property type="match status" value="1"/>
</dbReference>
<evidence type="ECO:0000313" key="2">
    <source>
        <dbReference type="EMBL" id="GLJ80770.1"/>
    </source>
</evidence>
<evidence type="ECO:0000259" key="1">
    <source>
        <dbReference type="Pfam" id="PF00190"/>
    </source>
</evidence>
<sequence>MISPSSFPGGTSVTDLAVYADAAPDGVCGGTPHMHLASTEAYVVTGGSGELQTIDAAGFRRTPLAAGAVVWFTPGTIHRAVNHGGLAVVVIMSNAGLPEAGDAVMTFPADVLADPARYAEAARIPPDADENERAAAASRRRDLAVAGFAVLRERVDGGDASALTEFHGAAARIASARASGWSDIVRARPLHSAERALEAARAVAAGESAHLADAAVHVAEPGAGPRAFGMCGRLRTYDVAD</sequence>
<name>A0A9W6HIK9_9MICO</name>
<organism evidence="2 3">
    <name type="scientific">Microbacterium imperiale</name>
    <dbReference type="NCBI Taxonomy" id="33884"/>
    <lineage>
        <taxon>Bacteria</taxon>
        <taxon>Bacillati</taxon>
        <taxon>Actinomycetota</taxon>
        <taxon>Actinomycetes</taxon>
        <taxon>Micrococcales</taxon>
        <taxon>Microbacteriaceae</taxon>
        <taxon>Microbacterium</taxon>
    </lineage>
</organism>
<accession>A0A9W6HIK9</accession>
<dbReference type="Proteomes" id="UP001142317">
    <property type="component" value="Unassembled WGS sequence"/>
</dbReference>
<gene>
    <name evidence="2" type="ORF">GCM10017586_24530</name>
</gene>
<dbReference type="EMBL" id="BSEO01000014">
    <property type="protein sequence ID" value="GLJ80770.1"/>
    <property type="molecule type" value="Genomic_DNA"/>
</dbReference>
<dbReference type="InterPro" id="IPR014710">
    <property type="entry name" value="RmlC-like_jellyroll"/>
</dbReference>
<dbReference type="InterPro" id="IPR011051">
    <property type="entry name" value="RmlC_Cupin_sf"/>
</dbReference>
<dbReference type="AlphaFoldDB" id="A0A9W6HIK9"/>
<evidence type="ECO:0000313" key="3">
    <source>
        <dbReference type="Proteomes" id="UP001142317"/>
    </source>
</evidence>
<comment type="caution">
    <text evidence="2">The sequence shown here is derived from an EMBL/GenBank/DDBJ whole genome shotgun (WGS) entry which is preliminary data.</text>
</comment>
<proteinExistence type="predicted"/>
<reference evidence="2" key="1">
    <citation type="journal article" date="2014" name="Int. J. Syst. Evol. Microbiol.">
        <title>Complete genome sequence of Corynebacterium casei LMG S-19264T (=DSM 44701T), isolated from a smear-ripened cheese.</title>
        <authorList>
            <consortium name="US DOE Joint Genome Institute (JGI-PGF)"/>
            <person name="Walter F."/>
            <person name="Albersmeier A."/>
            <person name="Kalinowski J."/>
            <person name="Ruckert C."/>
        </authorList>
    </citation>
    <scope>NUCLEOTIDE SEQUENCE</scope>
    <source>
        <strain evidence="2">VKM Ac-1447</strain>
    </source>
</reference>
<reference evidence="2" key="2">
    <citation type="submission" date="2023-01" db="EMBL/GenBank/DDBJ databases">
        <authorList>
            <person name="Sun Q."/>
            <person name="Evtushenko L."/>
        </authorList>
    </citation>
    <scope>NUCLEOTIDE SEQUENCE</scope>
    <source>
        <strain evidence="2">VKM Ac-1447</strain>
    </source>
</reference>
<dbReference type="Pfam" id="PF00190">
    <property type="entry name" value="Cupin_1"/>
    <property type="match status" value="1"/>
</dbReference>
<dbReference type="RefSeq" id="WP_307803463.1">
    <property type="nucleotide sequence ID" value="NZ_BSEO01000014.1"/>
</dbReference>